<dbReference type="RefSeq" id="WP_220387066.1">
    <property type="nucleotide sequence ID" value="NZ_FRAW01000028.1"/>
</dbReference>
<accession>A0A1M6X0N7</accession>
<evidence type="ECO:0000313" key="1">
    <source>
        <dbReference type="EMBL" id="SHK99483.1"/>
    </source>
</evidence>
<protein>
    <submittedName>
        <fullName evidence="1">Uncharacterized protein</fullName>
    </submittedName>
</protein>
<organism evidence="1 2">
    <name type="scientific">Fibrobacter intestinalis</name>
    <dbReference type="NCBI Taxonomy" id="28122"/>
    <lineage>
        <taxon>Bacteria</taxon>
        <taxon>Pseudomonadati</taxon>
        <taxon>Fibrobacterota</taxon>
        <taxon>Fibrobacteria</taxon>
        <taxon>Fibrobacterales</taxon>
        <taxon>Fibrobacteraceae</taxon>
        <taxon>Fibrobacter</taxon>
    </lineage>
</organism>
<keyword evidence="2" id="KW-1185">Reference proteome</keyword>
<evidence type="ECO:0000313" key="2">
    <source>
        <dbReference type="Proteomes" id="UP000184275"/>
    </source>
</evidence>
<dbReference type="AlphaFoldDB" id="A0A1M6X0N7"/>
<proteinExistence type="predicted"/>
<dbReference type="Proteomes" id="UP000184275">
    <property type="component" value="Unassembled WGS sequence"/>
</dbReference>
<name>A0A1M6X0N7_9BACT</name>
<sequence length="125" mass="13930">MGQASISQSARKFHLVKRNPPGEKFNFWVFGGELSIPPKNRKLLPHINPVCLQAKQKAIVNMSVQFFEDFFWGGSLPLTRTMLLATPSPRGSTPKTPNSGAILTKVAVMPFGQESRPFLLLFFLT</sequence>
<gene>
    <name evidence="1" type="ORF">SAMN05720469_12815</name>
</gene>
<reference evidence="2" key="1">
    <citation type="submission" date="2016-11" db="EMBL/GenBank/DDBJ databases">
        <authorList>
            <person name="Varghese N."/>
            <person name="Submissions S."/>
        </authorList>
    </citation>
    <scope>NUCLEOTIDE SEQUENCE [LARGE SCALE GENOMIC DNA]</scope>
    <source>
        <strain evidence="2">UWOS</strain>
    </source>
</reference>
<dbReference type="EMBL" id="FRAW01000028">
    <property type="protein sequence ID" value="SHK99483.1"/>
    <property type="molecule type" value="Genomic_DNA"/>
</dbReference>